<name>A0A7R6SXT0_9BACT</name>
<keyword evidence="2 9" id="KW-0479">Metal-binding</keyword>
<dbReference type="Pfam" id="PF01930">
    <property type="entry name" value="Cas_Cas4"/>
    <property type="match status" value="1"/>
</dbReference>
<comment type="cofactor">
    <cofactor evidence="9">
        <name>iron-sulfur cluster</name>
        <dbReference type="ChEBI" id="CHEBI:30408"/>
    </cofactor>
</comment>
<sequence length="145" mass="16852">MSRQLTADQSNEFLEIGRLIDESTFSKEKKKIFIPDLNAMIDLILKEDGILFVAEIKKSVKTLNSGILQLKYYLYLLEKKKVKANGVIKIPREKKSVIVELNNDDRKFIEEQLVKLNEIIKSEKPPKAKKIKFCSKCAHFDFCWS</sequence>
<dbReference type="NCBIfam" id="TIGR00372">
    <property type="entry name" value="cas4"/>
    <property type="match status" value="1"/>
</dbReference>
<keyword evidence="5 9" id="KW-0408">Iron</keyword>
<feature type="domain" description="DUF83" evidence="10">
    <location>
        <begin position="1"/>
        <end position="145"/>
    </location>
</feature>
<dbReference type="Proteomes" id="UP000595564">
    <property type="component" value="Chromosome"/>
</dbReference>
<evidence type="ECO:0000256" key="7">
    <source>
        <dbReference type="ARBA" id="ARBA00023118"/>
    </source>
</evidence>
<evidence type="ECO:0000256" key="9">
    <source>
        <dbReference type="RuleBase" id="RU365022"/>
    </source>
</evidence>
<protein>
    <recommendedName>
        <fullName evidence="9">CRISPR-associated exonuclease Cas4</fullName>
        <ecNumber evidence="9">3.1.12.1</ecNumber>
    </recommendedName>
</protein>
<dbReference type="EC" id="3.1.12.1" evidence="9"/>
<reference evidence="11 12" key="1">
    <citation type="journal article" date="2012" name="Extremophiles">
        <title>Thermotomaculum hydrothermale gen. nov., sp. nov., a novel heterotrophic thermophile within the phylum Acidobacteria from a deep-sea hydrothermal vent chimney in the Southern Okinawa Trough.</title>
        <authorList>
            <person name="Izumi H."/>
            <person name="Nunoura T."/>
            <person name="Miyazaki M."/>
            <person name="Mino S."/>
            <person name="Toki T."/>
            <person name="Takai K."/>
            <person name="Sako Y."/>
            <person name="Sawabe T."/>
            <person name="Nakagawa S."/>
        </authorList>
    </citation>
    <scope>NUCLEOTIDE SEQUENCE [LARGE SCALE GENOMIC DNA]</scope>
    <source>
        <strain evidence="11 12">AC55</strain>
    </source>
</reference>
<keyword evidence="4 9" id="KW-0269">Exonuclease</keyword>
<comment type="similarity">
    <text evidence="9">Belongs to the CRISPR-associated exonuclease Cas4 family.</text>
</comment>
<evidence type="ECO:0000256" key="6">
    <source>
        <dbReference type="ARBA" id="ARBA00023014"/>
    </source>
</evidence>
<evidence type="ECO:0000313" key="11">
    <source>
        <dbReference type="EMBL" id="BBB31816.1"/>
    </source>
</evidence>
<dbReference type="EMBL" id="AP017470">
    <property type="protein sequence ID" value="BBB31816.1"/>
    <property type="molecule type" value="Genomic_DNA"/>
</dbReference>
<dbReference type="AlphaFoldDB" id="A0A7R6SXT0"/>
<keyword evidence="8 9" id="KW-0464">Manganese</keyword>
<evidence type="ECO:0000256" key="4">
    <source>
        <dbReference type="ARBA" id="ARBA00022839"/>
    </source>
</evidence>
<dbReference type="InterPro" id="IPR013343">
    <property type="entry name" value="CRISPR-assoc_prot_Cas4"/>
</dbReference>
<dbReference type="PANTHER" id="PTHR37168">
    <property type="entry name" value="CRISPR-ASSOCIATED EXONUCLEASE CAS4"/>
    <property type="match status" value="1"/>
</dbReference>
<comment type="cofactor">
    <cofactor evidence="9">
        <name>Mg(2+)</name>
        <dbReference type="ChEBI" id="CHEBI:18420"/>
    </cofactor>
    <cofactor evidence="9">
        <name>Mn(2+)</name>
        <dbReference type="ChEBI" id="CHEBI:29035"/>
    </cofactor>
    <text evidence="9">Mg(2+) or Mn(2+) required for ssDNA cleavage activity.</text>
</comment>
<dbReference type="InterPro" id="IPR022765">
    <property type="entry name" value="Dna2/Cas4_DUF83"/>
</dbReference>
<dbReference type="KEGG" id="thyd:TTHT_0179"/>
<comment type="function">
    <text evidence="9">CRISPR (clustered regularly interspaced short palindromic repeat) is an adaptive immune system that provides protection against mobile genetic elements (viruses, transposable elements and conjugative plasmids). CRISPR clusters contain sequences complementary to antecedent mobile elements and target invading nucleic acids. CRISPR clusters are transcribed and processed into CRISPR RNA (crRNA).</text>
</comment>
<evidence type="ECO:0000256" key="2">
    <source>
        <dbReference type="ARBA" id="ARBA00022723"/>
    </source>
</evidence>
<dbReference type="GO" id="GO:0004527">
    <property type="term" value="F:exonuclease activity"/>
    <property type="evidence" value="ECO:0007669"/>
    <property type="project" value="UniProtKB-KW"/>
</dbReference>
<keyword evidence="7 9" id="KW-0051">Antiviral defense</keyword>
<evidence type="ECO:0000313" key="12">
    <source>
        <dbReference type="Proteomes" id="UP000595564"/>
    </source>
</evidence>
<keyword evidence="6 9" id="KW-0411">Iron-sulfur</keyword>
<dbReference type="PANTHER" id="PTHR37168:SF2">
    <property type="entry name" value="CRISPR-ASSOCIATED EXONUCLEASE CAS4"/>
    <property type="match status" value="1"/>
</dbReference>
<gene>
    <name evidence="11" type="primary">cas4</name>
    <name evidence="11" type="ORF">TTHT_0179</name>
</gene>
<dbReference type="GO" id="GO:0046872">
    <property type="term" value="F:metal ion binding"/>
    <property type="evidence" value="ECO:0007669"/>
    <property type="project" value="UniProtKB-KW"/>
</dbReference>
<keyword evidence="12" id="KW-1185">Reference proteome</keyword>
<dbReference type="InterPro" id="IPR011604">
    <property type="entry name" value="PDDEXK-like_dom_sf"/>
</dbReference>
<evidence type="ECO:0000256" key="1">
    <source>
        <dbReference type="ARBA" id="ARBA00022722"/>
    </source>
</evidence>
<dbReference type="RefSeq" id="WP_236578195.1">
    <property type="nucleotide sequence ID" value="NZ_AP017470.1"/>
</dbReference>
<dbReference type="GO" id="GO:0051536">
    <property type="term" value="F:iron-sulfur cluster binding"/>
    <property type="evidence" value="ECO:0007669"/>
    <property type="project" value="UniProtKB-KW"/>
</dbReference>
<accession>A0A7R6SXT0</accession>
<dbReference type="Gene3D" id="3.90.320.10">
    <property type="match status" value="1"/>
</dbReference>
<proteinExistence type="inferred from homology"/>
<evidence type="ECO:0000259" key="10">
    <source>
        <dbReference type="Pfam" id="PF01930"/>
    </source>
</evidence>
<keyword evidence="1 9" id="KW-0540">Nuclease</keyword>
<evidence type="ECO:0000256" key="3">
    <source>
        <dbReference type="ARBA" id="ARBA00022801"/>
    </source>
</evidence>
<evidence type="ECO:0000256" key="8">
    <source>
        <dbReference type="ARBA" id="ARBA00023211"/>
    </source>
</evidence>
<keyword evidence="3 9" id="KW-0378">Hydrolase</keyword>
<organism evidence="11 12">
    <name type="scientific">Thermotomaculum hydrothermale</name>
    <dbReference type="NCBI Taxonomy" id="981385"/>
    <lineage>
        <taxon>Bacteria</taxon>
        <taxon>Pseudomonadati</taxon>
        <taxon>Acidobacteriota</taxon>
        <taxon>Holophagae</taxon>
        <taxon>Thermotomaculales</taxon>
        <taxon>Thermotomaculaceae</taxon>
        <taxon>Thermotomaculum</taxon>
    </lineage>
</organism>
<dbReference type="GO" id="GO:0051607">
    <property type="term" value="P:defense response to virus"/>
    <property type="evidence" value="ECO:0007669"/>
    <property type="project" value="UniProtKB-KW"/>
</dbReference>
<evidence type="ECO:0000256" key="5">
    <source>
        <dbReference type="ARBA" id="ARBA00023004"/>
    </source>
</evidence>